<dbReference type="Proteomes" id="UP000252118">
    <property type="component" value="Unassembled WGS sequence"/>
</dbReference>
<dbReference type="RefSeq" id="WP_113970584.1">
    <property type="nucleotide sequence ID" value="NZ_QNRJ01000014.1"/>
</dbReference>
<gene>
    <name evidence="2" type="ORF">DET59_11480</name>
</gene>
<comment type="caution">
    <text evidence="2">The sequence shown here is derived from an EMBL/GenBank/DDBJ whole genome shotgun (WGS) entry which is preliminary data.</text>
</comment>
<keyword evidence="1" id="KW-0472">Membrane</keyword>
<evidence type="ECO:0000256" key="1">
    <source>
        <dbReference type="SAM" id="Phobius"/>
    </source>
</evidence>
<dbReference type="EMBL" id="QNRJ01000014">
    <property type="protein sequence ID" value="RBP02517.1"/>
    <property type="molecule type" value="Genomic_DNA"/>
</dbReference>
<proteinExistence type="predicted"/>
<keyword evidence="1" id="KW-1133">Transmembrane helix</keyword>
<evidence type="ECO:0000313" key="3">
    <source>
        <dbReference type="Proteomes" id="UP000252118"/>
    </source>
</evidence>
<sequence>MKSRTSWVLITLTIVLIASFVAYSFLSGESSTASTEDEVLPPKASEIHFGKWRGDVVFTDETQIKVFNLVYVEKGKNSKLDDLVSVSFNGKGLFKVKDFEVAKGDQIENQKRIGNLLVNISPGATEGIETVSEISLFFKEGEPEVHKIGEFTVMVKPNGDNQDIIAEGSYNASYPNTTFNGTFKNNTNKPITIKKLYNPNKAITYKNILLNEKPLDSEIVIDAGDTFTIEADFDLSSQSNRHFFQLVPVFQYLKEGKEHEQFFMETTYGLMGINDEVVENIINSKN</sequence>
<keyword evidence="1" id="KW-0812">Transmembrane</keyword>
<organism evidence="2 3">
    <name type="scientific">Rossellomorea aquimaris</name>
    <dbReference type="NCBI Taxonomy" id="189382"/>
    <lineage>
        <taxon>Bacteria</taxon>
        <taxon>Bacillati</taxon>
        <taxon>Bacillota</taxon>
        <taxon>Bacilli</taxon>
        <taxon>Bacillales</taxon>
        <taxon>Bacillaceae</taxon>
        <taxon>Rossellomorea</taxon>
    </lineage>
</organism>
<reference evidence="2 3" key="1">
    <citation type="submission" date="2018-06" db="EMBL/GenBank/DDBJ databases">
        <title>Freshwater and sediment microbial communities from various areas in North America, analyzing microbe dynamics in response to fracking.</title>
        <authorList>
            <person name="Lamendella R."/>
        </authorList>
    </citation>
    <scope>NUCLEOTIDE SEQUENCE [LARGE SCALE GENOMIC DNA]</scope>
    <source>
        <strain evidence="2 3">97B</strain>
    </source>
</reference>
<feature type="transmembrane region" description="Helical" evidence="1">
    <location>
        <begin position="7"/>
        <end position="26"/>
    </location>
</feature>
<name>A0A366EJB9_9BACI</name>
<accession>A0A366EJB9</accession>
<dbReference type="AlphaFoldDB" id="A0A366EJB9"/>
<protein>
    <submittedName>
        <fullName evidence="2">Uncharacterized protein</fullName>
    </submittedName>
</protein>
<evidence type="ECO:0000313" key="2">
    <source>
        <dbReference type="EMBL" id="RBP02517.1"/>
    </source>
</evidence>